<proteinExistence type="predicted"/>
<protein>
    <submittedName>
        <fullName evidence="2">Uncharacterized protein</fullName>
    </submittedName>
</protein>
<evidence type="ECO:0000256" key="1">
    <source>
        <dbReference type="SAM" id="MobiDB-lite"/>
    </source>
</evidence>
<dbReference type="Proteomes" id="UP001370348">
    <property type="component" value="Chromosome"/>
</dbReference>
<dbReference type="EMBL" id="CP089984">
    <property type="protein sequence ID" value="WXB15714.1"/>
    <property type="molecule type" value="Genomic_DNA"/>
</dbReference>
<feature type="region of interest" description="Disordered" evidence="1">
    <location>
        <begin position="1"/>
        <end position="54"/>
    </location>
</feature>
<feature type="compositionally biased region" description="Basic and acidic residues" evidence="1">
    <location>
        <begin position="30"/>
        <end position="44"/>
    </location>
</feature>
<keyword evidence="3" id="KW-1185">Reference proteome</keyword>
<reference evidence="2 3" key="1">
    <citation type="submission" date="2021-12" db="EMBL/GenBank/DDBJ databases">
        <title>Discovery of the Pendulisporaceae a myxobacterial family with distinct sporulation behavior and unique specialized metabolism.</title>
        <authorList>
            <person name="Garcia R."/>
            <person name="Popoff A."/>
            <person name="Bader C.D."/>
            <person name="Loehr J."/>
            <person name="Walesch S."/>
            <person name="Walt C."/>
            <person name="Boldt J."/>
            <person name="Bunk B."/>
            <person name="Haeckl F.J.F.P.J."/>
            <person name="Gunesch A.P."/>
            <person name="Birkelbach J."/>
            <person name="Nuebel U."/>
            <person name="Pietschmann T."/>
            <person name="Bach T."/>
            <person name="Mueller R."/>
        </authorList>
    </citation>
    <scope>NUCLEOTIDE SEQUENCE [LARGE SCALE GENOMIC DNA]</scope>
    <source>
        <strain evidence="2 3">MSr11954</strain>
    </source>
</reference>
<evidence type="ECO:0000313" key="2">
    <source>
        <dbReference type="EMBL" id="WXB15714.1"/>
    </source>
</evidence>
<accession>A0ABZ2LXR9</accession>
<gene>
    <name evidence="2" type="ORF">LZC94_00280</name>
</gene>
<name>A0ABZ2LXR9_9BACT</name>
<organism evidence="2 3">
    <name type="scientific">Pendulispora albinea</name>
    <dbReference type="NCBI Taxonomy" id="2741071"/>
    <lineage>
        <taxon>Bacteria</taxon>
        <taxon>Pseudomonadati</taxon>
        <taxon>Myxococcota</taxon>
        <taxon>Myxococcia</taxon>
        <taxon>Myxococcales</taxon>
        <taxon>Sorangiineae</taxon>
        <taxon>Pendulisporaceae</taxon>
        <taxon>Pendulispora</taxon>
    </lineage>
</organism>
<evidence type="ECO:0000313" key="3">
    <source>
        <dbReference type="Proteomes" id="UP001370348"/>
    </source>
</evidence>
<feature type="compositionally biased region" description="Gly residues" evidence="1">
    <location>
        <begin position="13"/>
        <end position="25"/>
    </location>
</feature>
<sequence>MRDDTKLKAGTKGEPGAGQGGGAVGAGADPKWKGLDGAPGRDGKAAPIWDLATL</sequence>